<dbReference type="Proteomes" id="UP000198500">
    <property type="component" value="Unassembled WGS sequence"/>
</dbReference>
<keyword evidence="2" id="KW-0479">Metal-binding</keyword>
<reference evidence="6 7" key="1">
    <citation type="submission" date="2016-10" db="EMBL/GenBank/DDBJ databases">
        <authorList>
            <person name="de Groot N.N."/>
        </authorList>
    </citation>
    <scope>NUCLEOTIDE SEQUENCE [LARGE SCALE GENOMIC DNA]</scope>
    <source>
        <strain evidence="6 7">DSM 19219</strain>
    </source>
</reference>
<keyword evidence="3 6" id="KW-0378">Hydrolase</keyword>
<dbReference type="GO" id="GO:0016811">
    <property type="term" value="F:hydrolase activity, acting on carbon-nitrogen (but not peptide) bonds, in linear amides"/>
    <property type="evidence" value="ECO:0007669"/>
    <property type="project" value="TreeGrafter"/>
</dbReference>
<keyword evidence="4" id="KW-0862">Zinc</keyword>
<protein>
    <submittedName>
        <fullName evidence="6">Creatinine amidohydrolase</fullName>
    </submittedName>
</protein>
<dbReference type="GO" id="GO:0009231">
    <property type="term" value="P:riboflavin biosynthetic process"/>
    <property type="evidence" value="ECO:0007669"/>
    <property type="project" value="TreeGrafter"/>
</dbReference>
<evidence type="ECO:0000256" key="4">
    <source>
        <dbReference type="ARBA" id="ARBA00022833"/>
    </source>
</evidence>
<organism evidence="6 7">
    <name type="scientific">Aidingimonas halophila</name>
    <dbReference type="NCBI Taxonomy" id="574349"/>
    <lineage>
        <taxon>Bacteria</taxon>
        <taxon>Pseudomonadati</taxon>
        <taxon>Pseudomonadota</taxon>
        <taxon>Gammaproteobacteria</taxon>
        <taxon>Oceanospirillales</taxon>
        <taxon>Halomonadaceae</taxon>
        <taxon>Aidingimonas</taxon>
    </lineage>
</organism>
<evidence type="ECO:0000256" key="2">
    <source>
        <dbReference type="ARBA" id="ARBA00022723"/>
    </source>
</evidence>
<comment type="similarity">
    <text evidence="5">Belongs to the creatininase superfamily.</text>
</comment>
<evidence type="ECO:0000313" key="7">
    <source>
        <dbReference type="Proteomes" id="UP000198500"/>
    </source>
</evidence>
<dbReference type="InterPro" id="IPR024087">
    <property type="entry name" value="Creatininase-like_sf"/>
</dbReference>
<accession>A0A1H3EB74</accession>
<evidence type="ECO:0000256" key="5">
    <source>
        <dbReference type="ARBA" id="ARBA00024029"/>
    </source>
</evidence>
<dbReference type="PANTHER" id="PTHR35005">
    <property type="entry name" value="3-DEHYDRO-SCYLLO-INOSOSE HYDROLASE"/>
    <property type="match status" value="1"/>
</dbReference>
<dbReference type="GO" id="GO:0046872">
    <property type="term" value="F:metal ion binding"/>
    <property type="evidence" value="ECO:0007669"/>
    <property type="project" value="UniProtKB-KW"/>
</dbReference>
<dbReference type="InterPro" id="IPR003785">
    <property type="entry name" value="Creatininase/forma_Hydrolase"/>
</dbReference>
<dbReference type="Gene3D" id="3.40.50.10310">
    <property type="entry name" value="Creatininase"/>
    <property type="match status" value="1"/>
</dbReference>
<evidence type="ECO:0000313" key="6">
    <source>
        <dbReference type="EMBL" id="SDX75915.1"/>
    </source>
</evidence>
<dbReference type="RefSeq" id="WP_092570749.1">
    <property type="nucleotide sequence ID" value="NZ_BMXH01000008.1"/>
</dbReference>
<name>A0A1H3EB74_9GAMM</name>
<dbReference type="STRING" id="574349.SAMN05443545_10766"/>
<dbReference type="PANTHER" id="PTHR35005:SF1">
    <property type="entry name" value="2-AMINO-5-FORMYLAMINO-6-RIBOSYLAMINOPYRIMIDIN-4(3H)-ONE 5'-MONOPHOSPHATE DEFORMYLASE"/>
    <property type="match status" value="1"/>
</dbReference>
<gene>
    <name evidence="6" type="ORF">SAMN05443545_10766</name>
</gene>
<keyword evidence="7" id="KW-1185">Reference proteome</keyword>
<sequence>MSEPRFLDWQALTTTEIRALPAESVAVLALGAIEQHGSHLPLSTDSDIADGLLEAATTHFPTSLPVVRLPTIVVGASDEHLDFPGTLSLPADTAIATLEAYGAAVARAGLERLVLFNAHGGNKAIMDIAALALRRRHGMLVVKAQYMHWTPPDWLPAEEHRHGLHGGALETSLMMHLAPHEVRHDHLGSPTSSGETLERQGYLVGPEGDAAFAWLAEDLHSGGVVGDTHFASQALGERLTTHYAERLAKVLIDTHAMAWHGMVTVIGPSR</sequence>
<evidence type="ECO:0000256" key="3">
    <source>
        <dbReference type="ARBA" id="ARBA00022801"/>
    </source>
</evidence>
<proteinExistence type="inferred from homology"/>
<comment type="cofactor">
    <cofactor evidence="1">
        <name>Zn(2+)</name>
        <dbReference type="ChEBI" id="CHEBI:29105"/>
    </cofactor>
</comment>
<evidence type="ECO:0000256" key="1">
    <source>
        <dbReference type="ARBA" id="ARBA00001947"/>
    </source>
</evidence>
<dbReference type="Pfam" id="PF02633">
    <property type="entry name" value="Creatininase"/>
    <property type="match status" value="1"/>
</dbReference>
<dbReference type="SUPFAM" id="SSF102215">
    <property type="entry name" value="Creatininase"/>
    <property type="match status" value="1"/>
</dbReference>
<dbReference type="OrthoDB" id="9801445at2"/>
<dbReference type="EMBL" id="FNNI01000007">
    <property type="protein sequence ID" value="SDX75915.1"/>
    <property type="molecule type" value="Genomic_DNA"/>
</dbReference>
<dbReference type="AlphaFoldDB" id="A0A1H3EB74"/>